<evidence type="ECO:0000313" key="2">
    <source>
        <dbReference type="EMBL" id="KAA2254958.1"/>
    </source>
</evidence>
<dbReference type="OrthoDB" id="3689620at2"/>
<dbReference type="Proteomes" id="UP000323454">
    <property type="component" value="Unassembled WGS sequence"/>
</dbReference>
<comment type="caution">
    <text evidence="2">The sequence shown here is derived from an EMBL/GenBank/DDBJ whole genome shotgun (WGS) entry which is preliminary data.</text>
</comment>
<accession>A0A5B2WV98</accession>
<dbReference type="AlphaFoldDB" id="A0A5B2WV98"/>
<keyword evidence="3" id="KW-1185">Reference proteome</keyword>
<feature type="transmembrane region" description="Helical" evidence="1">
    <location>
        <begin position="28"/>
        <end position="50"/>
    </location>
</feature>
<sequence length="147" mass="16352">MTIRLQDGSTPRGLCQNGIIRTTGWLQIGSWAVSSGLWAALAGFFLFLPISYDLPWVSWLFAAVGFGVWKYYTTGLRPCSRAVNLAPCAAPELLPGQHFRLYGSAGPVGEVEMFELQPDGWTRIWLTGGEQLVLAPERQVWPVRLRN</sequence>
<evidence type="ECO:0000313" key="3">
    <source>
        <dbReference type="Proteomes" id="UP000323454"/>
    </source>
</evidence>
<keyword evidence="1" id="KW-1133">Transmembrane helix</keyword>
<evidence type="ECO:0000256" key="1">
    <source>
        <dbReference type="SAM" id="Phobius"/>
    </source>
</evidence>
<proteinExistence type="predicted"/>
<keyword evidence="1" id="KW-0472">Membrane</keyword>
<dbReference type="RefSeq" id="WP_149853146.1">
    <property type="nucleotide sequence ID" value="NZ_VUOB01000059.1"/>
</dbReference>
<name>A0A5B2WV98_9PSEU</name>
<organism evidence="2 3">
    <name type="scientific">Solihabitans fulvus</name>
    <dbReference type="NCBI Taxonomy" id="1892852"/>
    <lineage>
        <taxon>Bacteria</taxon>
        <taxon>Bacillati</taxon>
        <taxon>Actinomycetota</taxon>
        <taxon>Actinomycetes</taxon>
        <taxon>Pseudonocardiales</taxon>
        <taxon>Pseudonocardiaceae</taxon>
        <taxon>Solihabitans</taxon>
    </lineage>
</organism>
<protein>
    <submittedName>
        <fullName evidence="2">Uncharacterized protein</fullName>
    </submittedName>
</protein>
<keyword evidence="1" id="KW-0812">Transmembrane</keyword>
<reference evidence="2 3" key="2">
    <citation type="submission" date="2019-09" db="EMBL/GenBank/DDBJ databases">
        <authorList>
            <person name="Jin C."/>
        </authorList>
    </citation>
    <scope>NUCLEOTIDE SEQUENCE [LARGE SCALE GENOMIC DNA]</scope>
    <source>
        <strain evidence="2 3">AN110305</strain>
    </source>
</reference>
<feature type="transmembrane region" description="Helical" evidence="1">
    <location>
        <begin position="56"/>
        <end position="72"/>
    </location>
</feature>
<dbReference type="EMBL" id="VUOB01000059">
    <property type="protein sequence ID" value="KAA2254958.1"/>
    <property type="molecule type" value="Genomic_DNA"/>
</dbReference>
<gene>
    <name evidence="2" type="ORF">F0L68_29750</name>
</gene>
<reference evidence="2 3" key="1">
    <citation type="submission" date="2019-09" db="EMBL/GenBank/DDBJ databases">
        <title>Goodfellowia gen. nov., a new genus of the Pseudonocardineae related to Actinoalloteichus, containing Goodfellowia coeruleoviolacea gen. nov., comb. nov. gen. nov., comb. nov.</title>
        <authorList>
            <person name="Labeda D."/>
        </authorList>
    </citation>
    <scope>NUCLEOTIDE SEQUENCE [LARGE SCALE GENOMIC DNA]</scope>
    <source>
        <strain evidence="2 3">AN110305</strain>
    </source>
</reference>